<dbReference type="OrthoDB" id="10488320at2759"/>
<protein>
    <recommendedName>
        <fullName evidence="3">F-box domain-containing protein</fullName>
    </recommendedName>
</protein>
<dbReference type="Proteomes" id="UP001165065">
    <property type="component" value="Unassembled WGS sequence"/>
</dbReference>
<comment type="caution">
    <text evidence="1">The sequence shown here is derived from an EMBL/GenBank/DDBJ whole genome shotgun (WGS) entry which is preliminary data.</text>
</comment>
<dbReference type="AlphaFoldDB" id="A0A9W7LCK0"/>
<evidence type="ECO:0000313" key="2">
    <source>
        <dbReference type="Proteomes" id="UP001165065"/>
    </source>
</evidence>
<organism evidence="1 2">
    <name type="scientific">Triparma columacea</name>
    <dbReference type="NCBI Taxonomy" id="722753"/>
    <lineage>
        <taxon>Eukaryota</taxon>
        <taxon>Sar</taxon>
        <taxon>Stramenopiles</taxon>
        <taxon>Ochrophyta</taxon>
        <taxon>Bolidophyceae</taxon>
        <taxon>Parmales</taxon>
        <taxon>Triparmaceae</taxon>
        <taxon>Triparma</taxon>
    </lineage>
</organism>
<proteinExistence type="predicted"/>
<sequence>MSVDTPPPPPISPDSLENTLPEGVVCVILSFLLPHHALPLSAVSKTWLAAAKYPHLHFRKRIDWLDRVVTPTLKYAPEPGRFILECTQLCYLAIPKDFGVELCLAPDPPPLEDLHVESVSTVNEDQLADFLLSVQPTLRSLTLKGFPGRTALFMADTFAWLTDGTFDMKNLLYLNLSNSSLPRYDSVSHFINSTNLVNIEELVMSNSSLSGPPTINEGIVESCVIGPRVGILATRDFITKPLRINMADEKRPLPLKVYCTQCNYCICRRLNTYMRTAPQQEHITTEIYFDDALGFEPENLKEKELRLRDSALAMGVPEEALPDLRQLLYNCPEDCASTDEKMLLAKGPGFVVNNRGFVWACAIAPGLSGFDEIKTNT</sequence>
<gene>
    <name evidence="1" type="ORF">TrCOL_g13910</name>
</gene>
<dbReference type="SUPFAM" id="SSF52047">
    <property type="entry name" value="RNI-like"/>
    <property type="match status" value="1"/>
</dbReference>
<dbReference type="SUPFAM" id="SSF81383">
    <property type="entry name" value="F-box domain"/>
    <property type="match status" value="1"/>
</dbReference>
<reference evidence="2" key="1">
    <citation type="journal article" date="2023" name="Commun. Biol.">
        <title>Genome analysis of Parmales, the sister group of diatoms, reveals the evolutionary specialization of diatoms from phago-mixotrophs to photoautotrophs.</title>
        <authorList>
            <person name="Ban H."/>
            <person name="Sato S."/>
            <person name="Yoshikawa S."/>
            <person name="Yamada K."/>
            <person name="Nakamura Y."/>
            <person name="Ichinomiya M."/>
            <person name="Sato N."/>
            <person name="Blanc-Mathieu R."/>
            <person name="Endo H."/>
            <person name="Kuwata A."/>
            <person name="Ogata H."/>
        </authorList>
    </citation>
    <scope>NUCLEOTIDE SEQUENCE [LARGE SCALE GENOMIC DNA]</scope>
</reference>
<accession>A0A9W7LCK0</accession>
<evidence type="ECO:0008006" key="3">
    <source>
        <dbReference type="Google" id="ProtNLM"/>
    </source>
</evidence>
<dbReference type="EMBL" id="BRYA01000223">
    <property type="protein sequence ID" value="GMI44726.1"/>
    <property type="molecule type" value="Genomic_DNA"/>
</dbReference>
<evidence type="ECO:0000313" key="1">
    <source>
        <dbReference type="EMBL" id="GMI44726.1"/>
    </source>
</evidence>
<keyword evidence="2" id="KW-1185">Reference proteome</keyword>
<dbReference type="InterPro" id="IPR036047">
    <property type="entry name" value="F-box-like_dom_sf"/>
</dbReference>
<name>A0A9W7LCK0_9STRA</name>